<evidence type="ECO:0000259" key="2">
    <source>
        <dbReference type="Pfam" id="PF08239"/>
    </source>
</evidence>
<keyword evidence="4" id="KW-1185">Reference proteome</keyword>
<dbReference type="InterPro" id="IPR003646">
    <property type="entry name" value="SH3-like_bac-type"/>
</dbReference>
<dbReference type="Pfam" id="PF08239">
    <property type="entry name" value="SH3_3"/>
    <property type="match status" value="1"/>
</dbReference>
<name>A0A1H2V1D6_9RHOB</name>
<sequence length="254" mass="25775">MSTMSKKNILLATAAVSAMALSGVSVAQAETVNITQHADGSTTSRTVNNDGSVTTTTTTRAMVVSPSVIMAGPGTTYTQIESVPSNADLALQGCLASNDWCEVSYGGKTGWVSAQNIQVVSDGQAYAVGQAPSKVQIETLHYNKKRVRNDAAAGAMAGAVTGAAVGGPVGAAVGGLVGAATGAIATGPDKTVTTYITEHPVPAAQISGTIREGVEIPSGVALTPVPQSNYAYFYADGRPVVVNPQTRTVVRVIH</sequence>
<dbReference type="InterPro" id="IPR009642">
    <property type="entry name" value="DUF1236"/>
</dbReference>
<feature type="chain" id="PRO_5047473321" evidence="1">
    <location>
        <begin position="30"/>
        <end position="254"/>
    </location>
</feature>
<comment type="caution">
    <text evidence="3">The sequence shown here is derived from an EMBL/GenBank/DDBJ whole genome shotgun (WGS) entry which is preliminary data.</text>
</comment>
<proteinExistence type="predicted"/>
<dbReference type="EMBL" id="FNOB01000005">
    <property type="protein sequence ID" value="SDW62111.1"/>
    <property type="molecule type" value="Genomic_DNA"/>
</dbReference>
<evidence type="ECO:0000256" key="1">
    <source>
        <dbReference type="SAM" id="SignalP"/>
    </source>
</evidence>
<reference evidence="3 4" key="1">
    <citation type="submission" date="2016-10" db="EMBL/GenBank/DDBJ databases">
        <authorList>
            <person name="Varghese N."/>
            <person name="Submissions S."/>
        </authorList>
    </citation>
    <scope>NUCLEOTIDE SEQUENCE [LARGE SCALE GENOMIC DNA]</scope>
    <source>
        <strain evidence="3 4">DSM 24802</strain>
    </source>
</reference>
<keyword evidence="1" id="KW-0732">Signal</keyword>
<feature type="domain" description="SH3b" evidence="2">
    <location>
        <begin position="71"/>
        <end position="117"/>
    </location>
</feature>
<protein>
    <submittedName>
        <fullName evidence="3">SH3 domain-containing protein</fullName>
    </submittedName>
</protein>
<evidence type="ECO:0000313" key="4">
    <source>
        <dbReference type="Proteomes" id="UP000199541"/>
    </source>
</evidence>
<dbReference type="Pfam" id="PF06823">
    <property type="entry name" value="DUF1236"/>
    <property type="match status" value="1"/>
</dbReference>
<feature type="signal peptide" evidence="1">
    <location>
        <begin position="1"/>
        <end position="29"/>
    </location>
</feature>
<dbReference type="Proteomes" id="UP000199541">
    <property type="component" value="Unassembled WGS sequence"/>
</dbReference>
<accession>A0A1H2V1D6</accession>
<gene>
    <name evidence="3" type="ORF">SAMN05444006_105126</name>
</gene>
<dbReference type="Gene3D" id="2.30.30.40">
    <property type="entry name" value="SH3 Domains"/>
    <property type="match status" value="1"/>
</dbReference>
<organism evidence="3 4">
    <name type="scientific">Allgaiera indica</name>
    <dbReference type="NCBI Taxonomy" id="765699"/>
    <lineage>
        <taxon>Bacteria</taxon>
        <taxon>Pseudomonadati</taxon>
        <taxon>Pseudomonadota</taxon>
        <taxon>Alphaproteobacteria</taxon>
        <taxon>Rhodobacterales</taxon>
        <taxon>Paracoccaceae</taxon>
        <taxon>Allgaiera</taxon>
    </lineage>
</organism>
<evidence type="ECO:0000313" key="3">
    <source>
        <dbReference type="EMBL" id="SDW62111.1"/>
    </source>
</evidence>